<dbReference type="EMBL" id="SNXW01000002">
    <property type="protein sequence ID" value="TDP85931.1"/>
    <property type="molecule type" value="Genomic_DNA"/>
</dbReference>
<dbReference type="AlphaFoldDB" id="A0A4R6RHH7"/>
<keyword evidence="3" id="KW-1185">Reference proteome</keyword>
<name>A0A4R6RHH7_9BURK</name>
<protein>
    <recommendedName>
        <fullName evidence="4">DUF3108 domain-containing protein</fullName>
    </recommendedName>
</protein>
<evidence type="ECO:0000256" key="1">
    <source>
        <dbReference type="SAM" id="SignalP"/>
    </source>
</evidence>
<proteinExistence type="predicted"/>
<feature type="signal peptide" evidence="1">
    <location>
        <begin position="1"/>
        <end position="26"/>
    </location>
</feature>
<reference evidence="2 3" key="1">
    <citation type="submission" date="2019-03" db="EMBL/GenBank/DDBJ databases">
        <title>Genomic Encyclopedia of Type Strains, Phase IV (KMG-IV): sequencing the most valuable type-strain genomes for metagenomic binning, comparative biology and taxonomic classification.</title>
        <authorList>
            <person name="Goeker M."/>
        </authorList>
    </citation>
    <scope>NUCLEOTIDE SEQUENCE [LARGE SCALE GENOMIC DNA]</scope>
    <source>
        <strain evidence="2 3">DSM 11901</strain>
    </source>
</reference>
<dbReference type="RefSeq" id="WP_133606963.1">
    <property type="nucleotide sequence ID" value="NZ_JBASTO010000257.1"/>
</dbReference>
<sequence length="255" mass="28468">MRPLNQVRLLAVVVAGTLLGCEVAQAETVLGFARDASSQRFLYTEVHEFKRGSDGEVQTATTRYYDPQGREMARKSLDYRANRYIPIYKMEMPAQRYSEGISGNGDPVEVFKQDQGKETRKGLARDSGLEAADSGFNHLLLDQLPQLRKGETVSFKLIVAGNTDRFRFRARKVADVQVEQEAGVQLRVEPDSLLRLLVNPIDIVYDAKGTRLLSYVGVSNVIDPSSGQVHKQVSIRYVGPVPSEARWPQRTVATP</sequence>
<evidence type="ECO:0008006" key="4">
    <source>
        <dbReference type="Google" id="ProtNLM"/>
    </source>
</evidence>
<accession>A0A4R6RHH7</accession>
<evidence type="ECO:0000313" key="2">
    <source>
        <dbReference type="EMBL" id="TDP85931.1"/>
    </source>
</evidence>
<comment type="caution">
    <text evidence="2">The sequence shown here is derived from an EMBL/GenBank/DDBJ whole genome shotgun (WGS) entry which is preliminary data.</text>
</comment>
<keyword evidence="1" id="KW-0732">Signal</keyword>
<dbReference type="OrthoDB" id="1491713at2"/>
<organism evidence="2 3">
    <name type="scientific">Aquabacterium commune</name>
    <dbReference type="NCBI Taxonomy" id="70586"/>
    <lineage>
        <taxon>Bacteria</taxon>
        <taxon>Pseudomonadati</taxon>
        <taxon>Pseudomonadota</taxon>
        <taxon>Betaproteobacteria</taxon>
        <taxon>Burkholderiales</taxon>
        <taxon>Aquabacterium</taxon>
    </lineage>
</organism>
<evidence type="ECO:0000313" key="3">
    <source>
        <dbReference type="Proteomes" id="UP000294593"/>
    </source>
</evidence>
<dbReference type="Proteomes" id="UP000294593">
    <property type="component" value="Unassembled WGS sequence"/>
</dbReference>
<feature type="chain" id="PRO_5020538777" description="DUF3108 domain-containing protein" evidence="1">
    <location>
        <begin position="27"/>
        <end position="255"/>
    </location>
</feature>
<gene>
    <name evidence="2" type="ORF">EV672_102281</name>
</gene>
<dbReference type="PROSITE" id="PS51257">
    <property type="entry name" value="PROKAR_LIPOPROTEIN"/>
    <property type="match status" value="1"/>
</dbReference>